<dbReference type="InterPro" id="IPR045851">
    <property type="entry name" value="AMP-bd_C_sf"/>
</dbReference>
<proteinExistence type="predicted"/>
<dbReference type="InterPro" id="IPR050237">
    <property type="entry name" value="ATP-dep_AMP-bd_enzyme"/>
</dbReference>
<dbReference type="Proteomes" id="UP000284407">
    <property type="component" value="Unassembled WGS sequence"/>
</dbReference>
<dbReference type="SUPFAM" id="SSF56801">
    <property type="entry name" value="Acetyl-CoA synthetase-like"/>
    <property type="match status" value="1"/>
</dbReference>
<feature type="domain" description="AMP-dependent synthetase/ligase" evidence="1">
    <location>
        <begin position="38"/>
        <end position="396"/>
    </location>
</feature>
<dbReference type="InterPro" id="IPR025110">
    <property type="entry name" value="AMP-bd_C"/>
</dbReference>
<dbReference type="GO" id="GO:0016878">
    <property type="term" value="F:acid-thiol ligase activity"/>
    <property type="evidence" value="ECO:0007669"/>
    <property type="project" value="UniProtKB-ARBA"/>
</dbReference>
<evidence type="ECO:0000259" key="2">
    <source>
        <dbReference type="Pfam" id="PF13193"/>
    </source>
</evidence>
<reference evidence="3 4" key="1">
    <citation type="submission" date="2018-09" db="EMBL/GenBank/DDBJ databases">
        <title>Genomic Encyclopedia of Archaeal and Bacterial Type Strains, Phase II (KMG-II): from individual species to whole genera.</title>
        <authorList>
            <person name="Goeker M."/>
        </authorList>
    </citation>
    <scope>NUCLEOTIDE SEQUENCE [LARGE SCALE GENOMIC DNA]</scope>
    <source>
        <strain evidence="3 4">DSM 11458</strain>
    </source>
</reference>
<dbReference type="EMBL" id="RAQK01000001">
    <property type="protein sequence ID" value="RKE97585.1"/>
    <property type="molecule type" value="Genomic_DNA"/>
</dbReference>
<dbReference type="OrthoDB" id="9803968at2"/>
<evidence type="ECO:0000259" key="1">
    <source>
        <dbReference type="Pfam" id="PF00501"/>
    </source>
</evidence>
<dbReference type="InterPro" id="IPR020845">
    <property type="entry name" value="AMP-binding_CS"/>
</dbReference>
<keyword evidence="3" id="KW-0436">Ligase</keyword>
<name>A0A420DTL9_9RHOB</name>
<feature type="domain" description="AMP-binding enzyme C-terminal" evidence="2">
    <location>
        <begin position="446"/>
        <end position="521"/>
    </location>
</feature>
<protein>
    <submittedName>
        <fullName evidence="3">Acyl-CoA synthetase (AMP-forming)/AMP-acid ligase II</fullName>
    </submittedName>
</protein>
<dbReference type="InterPro" id="IPR000873">
    <property type="entry name" value="AMP-dep_synth/lig_dom"/>
</dbReference>
<dbReference type="PANTHER" id="PTHR43767">
    <property type="entry name" value="LONG-CHAIN-FATTY-ACID--COA LIGASE"/>
    <property type="match status" value="1"/>
</dbReference>
<dbReference type="Gene3D" id="3.30.300.30">
    <property type="match status" value="1"/>
</dbReference>
<organism evidence="3 4">
    <name type="scientific">Sulfitobacter guttiformis</name>
    <dbReference type="NCBI Taxonomy" id="74349"/>
    <lineage>
        <taxon>Bacteria</taxon>
        <taxon>Pseudomonadati</taxon>
        <taxon>Pseudomonadota</taxon>
        <taxon>Alphaproteobacteria</taxon>
        <taxon>Rhodobacterales</taxon>
        <taxon>Roseobacteraceae</taxon>
        <taxon>Sulfitobacter</taxon>
    </lineage>
</organism>
<accession>A0A420DTL9</accession>
<dbReference type="PANTHER" id="PTHR43767:SF1">
    <property type="entry name" value="NONRIBOSOMAL PEPTIDE SYNTHASE PES1 (EUROFUNG)-RELATED"/>
    <property type="match status" value="1"/>
</dbReference>
<dbReference type="RefSeq" id="WP_025060974.1">
    <property type="nucleotide sequence ID" value="NZ_RAQK01000001.1"/>
</dbReference>
<comment type="caution">
    <text evidence="3">The sequence shown here is derived from an EMBL/GenBank/DDBJ whole genome shotgun (WGS) entry which is preliminary data.</text>
</comment>
<gene>
    <name evidence="3" type="ORF">C8N30_2197</name>
</gene>
<dbReference type="AlphaFoldDB" id="A0A420DTL9"/>
<dbReference type="PROSITE" id="PS00455">
    <property type="entry name" value="AMP_BINDING"/>
    <property type="match status" value="1"/>
</dbReference>
<evidence type="ECO:0000313" key="3">
    <source>
        <dbReference type="EMBL" id="RKE97585.1"/>
    </source>
</evidence>
<dbReference type="Pfam" id="PF00501">
    <property type="entry name" value="AMP-binding"/>
    <property type="match status" value="1"/>
</dbReference>
<sequence>MQNWAATVTDLISVETHFGRTGIKCFSNRPSDLNAMVQKTVAQNPDGEALVCDDLRLTYRQLDDQVGAVAAGLAGLGVAKGDRVALLLANGPEFLIVLLASLRAGAIAVPINVREQTPELKQILNDCGATVLVHDADIAEKLPAAGDLAAVQHRLSVGGSAVGSQPYETLLAADGSGASVAVNEDETAVILYTSGTTGQPKGAMLTHLNIIHSAMHFELCMELGAGERSLLAVPASHVTGLVATLFTMLRTGGCSVIMRAFKAEEFLALAAREKVTQTLMVPAMYNLFLLRCVVADHDLSHWRVGGYGGAPMAESTIRELTEKLPNLVLVNAYGSTELTSPATILPLGFGAQRSDSVGIAVPCAEIRIINAQGQDAEPDAHGEIWIKGPMVVPGYWNNTEKTAQEFEDGFWKSGDIGSRDAEGFVRLHDRSKDMIIRGGYNIYSAEIENALTAHASVIECAAIGQPDPVLGEKLHVFVHSNDQALDTAMVKAHCSAHLADYKTPDFVTFSADPLPRNANGKIIKKTLRDMIKPTDR</sequence>
<dbReference type="InterPro" id="IPR042099">
    <property type="entry name" value="ANL_N_sf"/>
</dbReference>
<evidence type="ECO:0000313" key="4">
    <source>
        <dbReference type="Proteomes" id="UP000284407"/>
    </source>
</evidence>
<keyword evidence="4" id="KW-1185">Reference proteome</keyword>
<dbReference type="Gene3D" id="3.40.50.12780">
    <property type="entry name" value="N-terminal domain of ligase-like"/>
    <property type="match status" value="1"/>
</dbReference>
<dbReference type="Pfam" id="PF13193">
    <property type="entry name" value="AMP-binding_C"/>
    <property type="match status" value="1"/>
</dbReference>
<dbReference type="STRING" id="1443111.Z949_259"/>